<keyword evidence="2" id="KW-1185">Reference proteome</keyword>
<dbReference type="InterPro" id="IPR006944">
    <property type="entry name" value="Phage/GTA_portal"/>
</dbReference>
<dbReference type="HOGENOM" id="CLU_054516_0_0_5"/>
<protein>
    <recommendedName>
        <fullName evidence="3">HK97 family phage portal protein</fullName>
    </recommendedName>
</protein>
<sequence>MSLNMNFFSKKKSILDNSYTFSIPIQLTAEAIWKSRDYRSFAENGYIKNVIAFRSIHMIASAAASVPIILNKNIKNDTFQIKNHPLLKLISQPNNTISKAEFIEGILTYKLISGNAYILMIENNNMVPKELHLLRPDRVEIIPGRDNRPYSYRYAINDYTLDYKINKLTNYSQILHIKNFHPLNDWYGLSPIEAASYSIDQHNQAGSWNQAMLQNGARPSGALIVNAKNTNNGSLTQEQYNRLKAQVDDFYSGPRNAGRPILLEGGLEWKEMSLSPKDMDFIESKHSSARDIALAFGVPPQLLGIPGDNTYSNLIEARLSLWEQTVLPHLDNIISHFNNWLTPKFGNNIFLSYDKDSISVLTEKRKQLWQYVENATFMTINEKRAAFGLPPLDNGNIL</sequence>
<evidence type="ECO:0008006" key="3">
    <source>
        <dbReference type="Google" id="ProtNLM"/>
    </source>
</evidence>
<name>A0A0H3M7A4_EHRRW</name>
<dbReference type="EMBL" id="CR925678">
    <property type="protein sequence ID" value="CAI26502.1"/>
    <property type="molecule type" value="Genomic_DNA"/>
</dbReference>
<dbReference type="Pfam" id="PF04860">
    <property type="entry name" value="Phage_portal"/>
    <property type="match status" value="1"/>
</dbReference>
<accession>A0A0H3M7A4</accession>
<dbReference type="AlphaFoldDB" id="A0A0H3M7A4"/>
<proteinExistence type="predicted"/>
<dbReference type="NCBIfam" id="TIGR01537">
    <property type="entry name" value="portal_HK97"/>
    <property type="match status" value="1"/>
</dbReference>
<organism evidence="1 2">
    <name type="scientific">Ehrlichia ruminantium (strain Welgevonden)</name>
    <dbReference type="NCBI Taxonomy" id="254945"/>
    <lineage>
        <taxon>Bacteria</taxon>
        <taxon>Pseudomonadati</taxon>
        <taxon>Pseudomonadota</taxon>
        <taxon>Alphaproteobacteria</taxon>
        <taxon>Rickettsiales</taxon>
        <taxon>Anaplasmataceae</taxon>
        <taxon>Ehrlichia</taxon>
    </lineage>
</organism>
<dbReference type="KEGG" id="erw:ERWE_CDS_00080"/>
<dbReference type="InterPro" id="IPR006427">
    <property type="entry name" value="Portal_HK97"/>
</dbReference>
<gene>
    <name evidence="1" type="ordered locus">ERWE_CDS_00080</name>
</gene>
<dbReference type="eggNOG" id="COG4695">
    <property type="taxonomic scope" value="Bacteria"/>
</dbReference>
<reference evidence="1 2" key="1">
    <citation type="journal article" date="2006" name="J. Bacteriol.">
        <title>Comparative genomic analysis of three strains of Ehrlichia ruminantium reveals an active process of genome size plasticity.</title>
        <authorList>
            <person name="Frutos R."/>
            <person name="Viari A."/>
            <person name="Ferraz C."/>
            <person name="Morgat A."/>
            <person name="Eychenie S."/>
            <person name="Kandassami Y."/>
            <person name="Chantal I."/>
            <person name="Bensaid A."/>
            <person name="Coissac E."/>
            <person name="Vachiery N."/>
            <person name="Demaille J."/>
            <person name="Martinez D."/>
        </authorList>
    </citation>
    <scope>NUCLEOTIDE SEQUENCE [LARGE SCALE GENOMIC DNA]</scope>
    <source>
        <strain evidence="1 2">Welgevonden</strain>
    </source>
</reference>
<dbReference type="Proteomes" id="UP000001021">
    <property type="component" value="Chromosome"/>
</dbReference>
<evidence type="ECO:0000313" key="1">
    <source>
        <dbReference type="EMBL" id="CAI26502.1"/>
    </source>
</evidence>
<evidence type="ECO:0000313" key="2">
    <source>
        <dbReference type="Proteomes" id="UP000001021"/>
    </source>
</evidence>